<reference evidence="1 2" key="1">
    <citation type="submission" date="2016-11" db="EMBL/GenBank/DDBJ databases">
        <authorList>
            <person name="Jaros S."/>
            <person name="Januszkiewicz K."/>
            <person name="Wedrychowicz H."/>
        </authorList>
    </citation>
    <scope>NUCLEOTIDE SEQUENCE [LARGE SCALE GENOMIC DNA]</scope>
    <source>
        <strain evidence="1 2">DSM 19436</strain>
    </source>
</reference>
<accession>A0A1M5IIM3</accession>
<dbReference type="Proteomes" id="UP000184485">
    <property type="component" value="Unassembled WGS sequence"/>
</dbReference>
<evidence type="ECO:0008006" key="3">
    <source>
        <dbReference type="Google" id="ProtNLM"/>
    </source>
</evidence>
<proteinExistence type="predicted"/>
<organism evidence="1 2">
    <name type="scientific">Kaistia soli DSM 19436</name>
    <dbReference type="NCBI Taxonomy" id="1122133"/>
    <lineage>
        <taxon>Bacteria</taxon>
        <taxon>Pseudomonadati</taxon>
        <taxon>Pseudomonadota</taxon>
        <taxon>Alphaproteobacteria</taxon>
        <taxon>Hyphomicrobiales</taxon>
        <taxon>Kaistiaceae</taxon>
        <taxon>Kaistia</taxon>
    </lineage>
</organism>
<protein>
    <recommendedName>
        <fullName evidence="3">DUF2188 domain-containing protein</fullName>
    </recommendedName>
</protein>
<dbReference type="AlphaFoldDB" id="A0A1M5IIM3"/>
<evidence type="ECO:0000313" key="2">
    <source>
        <dbReference type="Proteomes" id="UP000184485"/>
    </source>
</evidence>
<name>A0A1M5IIM3_9HYPH</name>
<dbReference type="RefSeq" id="WP_073056155.1">
    <property type="nucleotide sequence ID" value="NZ_FQUP01000004.1"/>
</dbReference>
<evidence type="ECO:0000313" key="1">
    <source>
        <dbReference type="EMBL" id="SHG28224.1"/>
    </source>
</evidence>
<dbReference type="EMBL" id="FQUP01000004">
    <property type="protein sequence ID" value="SHG28224.1"/>
    <property type="molecule type" value="Genomic_DNA"/>
</dbReference>
<sequence length="67" mass="7130">MPLARYEIVGREDHFVVRHDEDVTGPYVTKEAAFEAAVSTAGHAMAEGYAVEVIVPAGAEGRRSGNA</sequence>
<keyword evidence="2" id="KW-1185">Reference proteome</keyword>
<dbReference type="OrthoDB" id="8140940at2"/>
<dbReference type="STRING" id="1122133.SAMN02745157_3904"/>
<gene>
    <name evidence="1" type="ORF">SAMN02745157_3904</name>
</gene>